<dbReference type="InterPro" id="IPR013630">
    <property type="entry name" value="Methyltransf_Zn-bd_dom_put"/>
</dbReference>
<dbReference type="Pfam" id="PF08484">
    <property type="entry name" value="Methyltransf_14"/>
    <property type="match status" value="1"/>
</dbReference>
<dbReference type="PANTHER" id="PTHR43861">
    <property type="entry name" value="TRANS-ACONITATE 2-METHYLTRANSFERASE-RELATED"/>
    <property type="match status" value="1"/>
</dbReference>
<sequence length="404" mass="46258">MIKCRICSHKVIPIITFGKMPIANGFVKKPSPKEFVFVLGIVFCPKCFMVQLEETVPPEKMFHDHYQFFSSTSKGMENHFRAQAKHIKKLIKKNKNPFVVEIGSNDGITLKNLVKSKIKHLGIEPSKNVAQVSKKFGVNVESVFFNQNYAKKISKKYGKANIICGSNVICHIEFINSVFEGVAELLADDGIFFFEEPYIYDIIKNSSFDQIYDEHVFYYSGLSVSNLAKRNGLELVDMKHQDVHGGSMRYYLKKLNKNKISSAVKKYIALEKRIKLNTIEGYKNFRKKVNKICSDLKKLLLKLKKQRAKVVGYAATSKSTTLLNYAKIGPDLIEYISDTTPTKIGLYSPGSGIPVKDYKYFSKHHPMYSVLFAYNHKKEILAKEKEYRKKGGKFITYFPKVNVE</sequence>
<dbReference type="InterPro" id="IPR038576">
    <property type="entry name" value="Methyltransf_Zn-bd_dom_put_sf"/>
</dbReference>
<organism evidence="3 4">
    <name type="scientific">Candidatus Roizmanbacteria bacterium RIFCSPLOWO2_01_FULL_37_12</name>
    <dbReference type="NCBI Taxonomy" id="1802056"/>
    <lineage>
        <taxon>Bacteria</taxon>
        <taxon>Candidatus Roizmaniibacteriota</taxon>
    </lineage>
</organism>
<gene>
    <name evidence="3" type="ORF">A2954_02830</name>
</gene>
<dbReference type="PANTHER" id="PTHR43861:SF5">
    <property type="entry name" value="BLL5978 PROTEIN"/>
    <property type="match status" value="1"/>
</dbReference>
<dbReference type="SUPFAM" id="SSF53335">
    <property type="entry name" value="S-adenosyl-L-methionine-dependent methyltransferases"/>
    <property type="match status" value="1"/>
</dbReference>
<dbReference type="STRING" id="1802056.A2954_02830"/>
<name>A0A1F7IAF8_9BACT</name>
<reference evidence="3 4" key="1">
    <citation type="journal article" date="2016" name="Nat. Commun.">
        <title>Thousands of microbial genomes shed light on interconnected biogeochemical processes in an aquifer system.</title>
        <authorList>
            <person name="Anantharaman K."/>
            <person name="Brown C.T."/>
            <person name="Hug L.A."/>
            <person name="Sharon I."/>
            <person name="Castelle C.J."/>
            <person name="Probst A.J."/>
            <person name="Thomas B.C."/>
            <person name="Singh A."/>
            <person name="Wilkins M.J."/>
            <person name="Karaoz U."/>
            <person name="Brodie E.L."/>
            <person name="Williams K.H."/>
            <person name="Hubbard S.S."/>
            <person name="Banfield J.F."/>
        </authorList>
    </citation>
    <scope>NUCLEOTIDE SEQUENCE [LARGE SCALE GENOMIC DNA]</scope>
</reference>
<accession>A0A1F7IAF8</accession>
<evidence type="ECO:0000313" key="4">
    <source>
        <dbReference type="Proteomes" id="UP000177698"/>
    </source>
</evidence>
<evidence type="ECO:0008006" key="5">
    <source>
        <dbReference type="Google" id="ProtNLM"/>
    </source>
</evidence>
<evidence type="ECO:0000313" key="3">
    <source>
        <dbReference type="EMBL" id="OGK40312.1"/>
    </source>
</evidence>
<dbReference type="Pfam" id="PF08421">
    <property type="entry name" value="Methyltransf_13"/>
    <property type="match status" value="1"/>
</dbReference>
<dbReference type="EMBL" id="MGAG01000026">
    <property type="protein sequence ID" value="OGK40312.1"/>
    <property type="molecule type" value="Genomic_DNA"/>
</dbReference>
<dbReference type="Gene3D" id="6.10.250.3100">
    <property type="match status" value="1"/>
</dbReference>
<dbReference type="Proteomes" id="UP000177698">
    <property type="component" value="Unassembled WGS sequence"/>
</dbReference>
<evidence type="ECO:0000259" key="1">
    <source>
        <dbReference type="Pfam" id="PF08421"/>
    </source>
</evidence>
<feature type="domain" description="C-methyltransferase" evidence="2">
    <location>
        <begin position="243"/>
        <end position="399"/>
    </location>
</feature>
<dbReference type="Gene3D" id="3.40.50.720">
    <property type="entry name" value="NAD(P)-binding Rossmann-like Domain"/>
    <property type="match status" value="1"/>
</dbReference>
<proteinExistence type="predicted"/>
<protein>
    <recommendedName>
        <fullName evidence="5">SAM-dependent methyltransferase</fullName>
    </recommendedName>
</protein>
<dbReference type="InterPro" id="IPR013691">
    <property type="entry name" value="MeTrfase_14"/>
</dbReference>
<dbReference type="InterPro" id="IPR029063">
    <property type="entry name" value="SAM-dependent_MTases_sf"/>
</dbReference>
<dbReference type="AlphaFoldDB" id="A0A1F7IAF8"/>
<feature type="domain" description="Methyltransferase putative zinc binding" evidence="1">
    <location>
        <begin position="4"/>
        <end position="62"/>
    </location>
</feature>
<dbReference type="Gene3D" id="6.20.50.110">
    <property type="entry name" value="Methyltransferase, zinc-binding domain"/>
    <property type="match status" value="1"/>
</dbReference>
<dbReference type="Gene3D" id="3.40.50.150">
    <property type="entry name" value="Vaccinia Virus protein VP39"/>
    <property type="match status" value="1"/>
</dbReference>
<comment type="caution">
    <text evidence="3">The sequence shown here is derived from an EMBL/GenBank/DDBJ whole genome shotgun (WGS) entry which is preliminary data.</text>
</comment>
<dbReference type="Pfam" id="PF13489">
    <property type="entry name" value="Methyltransf_23"/>
    <property type="match status" value="1"/>
</dbReference>
<evidence type="ECO:0000259" key="2">
    <source>
        <dbReference type="Pfam" id="PF08484"/>
    </source>
</evidence>